<evidence type="ECO:0000313" key="6">
    <source>
        <dbReference type="EMBL" id="GCB35221.1"/>
    </source>
</evidence>
<keyword evidence="4" id="KW-0732">Signal</keyword>
<dbReference type="InterPro" id="IPR000871">
    <property type="entry name" value="Beta-lactam_class-A"/>
</dbReference>
<dbReference type="EC" id="3.5.2.6" evidence="3"/>
<dbReference type="GO" id="GO:0030655">
    <property type="term" value="P:beta-lactam antibiotic catabolic process"/>
    <property type="evidence" value="ECO:0007669"/>
    <property type="project" value="InterPro"/>
</dbReference>
<dbReference type="GO" id="GO:0046677">
    <property type="term" value="P:response to antibiotic"/>
    <property type="evidence" value="ECO:0007669"/>
    <property type="project" value="InterPro"/>
</dbReference>
<dbReference type="Pfam" id="PF13354">
    <property type="entry name" value="Beta-lactamase2"/>
    <property type="match status" value="1"/>
</dbReference>
<evidence type="ECO:0000256" key="4">
    <source>
        <dbReference type="SAM" id="SignalP"/>
    </source>
</evidence>
<feature type="signal peptide" evidence="4">
    <location>
        <begin position="1"/>
        <end position="19"/>
    </location>
</feature>
<comment type="catalytic activity">
    <reaction evidence="1">
        <text>a beta-lactam + H2O = a substituted beta-amino acid</text>
        <dbReference type="Rhea" id="RHEA:20401"/>
        <dbReference type="ChEBI" id="CHEBI:15377"/>
        <dbReference type="ChEBI" id="CHEBI:35627"/>
        <dbReference type="ChEBI" id="CHEBI:140347"/>
        <dbReference type="EC" id="3.5.2.6"/>
    </reaction>
</comment>
<evidence type="ECO:0000256" key="3">
    <source>
        <dbReference type="ARBA" id="ARBA00012865"/>
    </source>
</evidence>
<dbReference type="SUPFAM" id="SSF56601">
    <property type="entry name" value="beta-lactamase/transpeptidase-like"/>
    <property type="match status" value="1"/>
</dbReference>
<dbReference type="Gene3D" id="3.40.710.10">
    <property type="entry name" value="DD-peptidase/beta-lactamase superfamily"/>
    <property type="match status" value="1"/>
</dbReference>
<comment type="caution">
    <text evidence="6">The sequence shown here is derived from an EMBL/GenBank/DDBJ whole genome shotgun (WGS) entry which is preliminary data.</text>
</comment>
<evidence type="ECO:0000256" key="1">
    <source>
        <dbReference type="ARBA" id="ARBA00001526"/>
    </source>
</evidence>
<organism evidence="6 7">
    <name type="scientific">Bacteroides faecalis</name>
    <dbReference type="NCBI Taxonomy" id="2447885"/>
    <lineage>
        <taxon>Bacteria</taxon>
        <taxon>Pseudomonadati</taxon>
        <taxon>Bacteroidota</taxon>
        <taxon>Bacteroidia</taxon>
        <taxon>Bacteroidales</taxon>
        <taxon>Bacteroidaceae</taxon>
        <taxon>Bacteroides</taxon>
    </lineage>
</organism>
<protein>
    <recommendedName>
        <fullName evidence="3">beta-lactamase</fullName>
        <ecNumber evidence="3">3.5.2.6</ecNumber>
    </recommendedName>
</protein>
<feature type="chain" id="PRO_5019538590" description="beta-lactamase" evidence="4">
    <location>
        <begin position="20"/>
        <end position="125"/>
    </location>
</feature>
<sequence>MQTSVFILILSVIIPSLHAQNFNLETQLKQAIEGKKAETGIAVIIDGKDTITINNQAHYPLMSVFKFHQALALADYMNKKGLSLETQIPITKSDLKPNTYSPLRDKYPQGGIEYCRLIKIYTTTE</sequence>
<keyword evidence="7" id="KW-1185">Reference proteome</keyword>
<dbReference type="GO" id="GO:0008800">
    <property type="term" value="F:beta-lactamase activity"/>
    <property type="evidence" value="ECO:0007669"/>
    <property type="project" value="UniProtKB-EC"/>
</dbReference>
<evidence type="ECO:0000259" key="5">
    <source>
        <dbReference type="Pfam" id="PF13354"/>
    </source>
</evidence>
<dbReference type="InterPro" id="IPR012338">
    <property type="entry name" value="Beta-lactam/transpept-like"/>
</dbReference>
<dbReference type="PANTHER" id="PTHR35333">
    <property type="entry name" value="BETA-LACTAMASE"/>
    <property type="match status" value="1"/>
</dbReference>
<dbReference type="EMBL" id="BHWB01000005">
    <property type="protein sequence ID" value="GCB35221.1"/>
    <property type="molecule type" value="Genomic_DNA"/>
</dbReference>
<dbReference type="PANTHER" id="PTHR35333:SF3">
    <property type="entry name" value="BETA-LACTAMASE-TYPE TRANSPEPTIDASE FOLD CONTAINING PROTEIN"/>
    <property type="match status" value="1"/>
</dbReference>
<dbReference type="AlphaFoldDB" id="A0A401LUU4"/>
<proteinExistence type="inferred from homology"/>
<evidence type="ECO:0000313" key="7">
    <source>
        <dbReference type="Proteomes" id="UP000288079"/>
    </source>
</evidence>
<reference evidence="6 7" key="1">
    <citation type="submission" date="2018-10" db="EMBL/GenBank/DDBJ databases">
        <title>Draft Genome Sequence of Bacteroides sp. KCTC 15687.</title>
        <authorList>
            <person name="Yu S.Y."/>
            <person name="Kim J.S."/>
            <person name="Oh B.S."/>
            <person name="Park S.H."/>
            <person name="Kang S.W."/>
            <person name="Park J.E."/>
            <person name="Choi S.H."/>
            <person name="Han K.I."/>
            <person name="Lee K.C."/>
            <person name="Eom M.K."/>
            <person name="Suh M.K."/>
            <person name="Lee D.H."/>
            <person name="Yoon H."/>
            <person name="Kim B."/>
            <person name="Yang S.J."/>
            <person name="Lee J.S."/>
            <person name="Lee J.H."/>
        </authorList>
    </citation>
    <scope>NUCLEOTIDE SEQUENCE [LARGE SCALE GENOMIC DNA]</scope>
    <source>
        <strain evidence="6 7">KCTC 15687</strain>
    </source>
</reference>
<feature type="domain" description="Beta-lactamase class A catalytic" evidence="5">
    <location>
        <begin position="46"/>
        <end position="99"/>
    </location>
</feature>
<accession>A0A401LUU4</accession>
<evidence type="ECO:0000256" key="2">
    <source>
        <dbReference type="ARBA" id="ARBA00009009"/>
    </source>
</evidence>
<gene>
    <name evidence="6" type="ORF">KGMB02408_21660</name>
</gene>
<comment type="similarity">
    <text evidence="2">Belongs to the class-A beta-lactamase family.</text>
</comment>
<dbReference type="Proteomes" id="UP000288079">
    <property type="component" value="Unassembled WGS sequence"/>
</dbReference>
<dbReference type="InterPro" id="IPR045155">
    <property type="entry name" value="Beta-lactam_cat"/>
</dbReference>
<name>A0A401LUU4_9BACE</name>